<evidence type="ECO:0000256" key="1">
    <source>
        <dbReference type="SAM" id="SignalP"/>
    </source>
</evidence>
<proteinExistence type="predicted"/>
<accession>A0A0H4TRZ7</accession>
<keyword evidence="1" id="KW-0732">Signal</keyword>
<reference evidence="2" key="1">
    <citation type="journal article" date="2015" name="ISME J.">
        <title>Aquifer environment selects for microbial species cohorts in sediment and groundwater.</title>
        <authorList>
            <person name="Hug L.A."/>
            <person name="Thomas B.C."/>
            <person name="Brown C.T."/>
            <person name="Frischkorn K.R."/>
            <person name="Williams K.H."/>
            <person name="Tringe S.G."/>
            <person name="Banfield J.F."/>
        </authorList>
    </citation>
    <scope>NUCLEOTIDE SEQUENCE</scope>
</reference>
<name>A0A0H4TRZ7_UNCZI</name>
<feature type="signal peptide" evidence="1">
    <location>
        <begin position="1"/>
        <end position="20"/>
    </location>
</feature>
<feature type="chain" id="PRO_5005210683" description="Lipoprotein" evidence="1">
    <location>
        <begin position="21"/>
        <end position="230"/>
    </location>
</feature>
<evidence type="ECO:0000313" key="2">
    <source>
        <dbReference type="EMBL" id="AKQ03604.1"/>
    </source>
</evidence>
<evidence type="ECO:0008006" key="3">
    <source>
        <dbReference type="Google" id="ProtNLM"/>
    </source>
</evidence>
<sequence>MSRNLILIFSILLLARVSDAQDHCGTACPVCTGELKLDRNSESYNSQLLKSGSFNWFTIYTPVPHDEDGEKGSTSLSFGLFNRLETGLTMGLESWEVRGKIKTLAIPESKFRPALIAGVGNFSPTDVESNGYLMLAKGIKWTFPIWSYAGMAKPFDGRKVEPILGLSVGVVPSSGLMAIYDGQEFHLGAAYQPIKFLSFGAMAVEMKHLGLFASFNGNLAALKSTNTSEP</sequence>
<dbReference type="EMBL" id="KT007017">
    <property type="protein sequence ID" value="AKQ03604.1"/>
    <property type="molecule type" value="Genomic_DNA"/>
</dbReference>
<organism evidence="2">
    <name type="scientific">uncultured candidate division Zixibacteria bacterium Rifle_16ft_4_minimus_38126</name>
    <dbReference type="NCBI Taxonomy" id="1665171"/>
    <lineage>
        <taxon>Bacteria</taxon>
        <taxon>Pseudomonadati</taxon>
    </lineage>
</organism>
<dbReference type="AlphaFoldDB" id="A0A0H4TRZ7"/>
<protein>
    <recommendedName>
        <fullName evidence="3">Lipoprotein</fullName>
    </recommendedName>
</protein>